<accession>A0A4Q1HL01</accession>
<evidence type="ECO:0000313" key="5">
    <source>
        <dbReference type="Proteomes" id="UP000290849"/>
    </source>
</evidence>
<sequence>MFEDGIAVKVPCTRCDVMEAAVRLRAEIGDRSLVALSTLLRAMNSYYTNKIEGQHTLPADLEAAIGERFSTNHEIYRRQGLAIAHMKLEASLEPIARQMSWAEQFDVAWLCRIHRELYERLPEDFHRVFDGEGNDRGALVPGGLREHDARVGTHQAPPHEMVLDLLRHFAFRYGPDYSISRKVVAAGASMHRLSWIHPFADGNGRASRLHNHLLLTHLGITNGLWSPMRGLARRHADYYAALSAADARRRNATDGRGNLSSSGLTTWLTFWLDVCLDQIRFMSGLLAFDTLEQRYNSLALLVTQDFGRGSMHHRSVLEPRRLGRALYQLFRNGSMERGVFKNFLDVPDRSASRLISQLLSLRLIKSEGRTRLLEPAFPFYSLRFLFPGLWPEAEGIEPPAEPTARDE</sequence>
<gene>
    <name evidence="4" type="ORF">C7R54_07300</name>
</gene>
<feature type="binding site" evidence="2">
    <location>
        <begin position="151"/>
        <end position="154"/>
    </location>
    <ligand>
        <name>ATP</name>
        <dbReference type="ChEBI" id="CHEBI:30616"/>
    </ligand>
</feature>
<dbReference type="PROSITE" id="PS51459">
    <property type="entry name" value="FIDO"/>
    <property type="match status" value="1"/>
</dbReference>
<evidence type="ECO:0000313" key="4">
    <source>
        <dbReference type="EMBL" id="RXN90998.1"/>
    </source>
</evidence>
<dbReference type="EMBL" id="PYAL01000002">
    <property type="protein sequence ID" value="RXN90998.1"/>
    <property type="molecule type" value="Genomic_DNA"/>
</dbReference>
<keyword evidence="5" id="KW-1185">Reference proteome</keyword>
<dbReference type="Gene3D" id="1.10.3290.10">
    <property type="entry name" value="Fido-like domain"/>
    <property type="match status" value="1"/>
</dbReference>
<dbReference type="SUPFAM" id="SSF140931">
    <property type="entry name" value="Fic-like"/>
    <property type="match status" value="1"/>
</dbReference>
<keyword evidence="2" id="KW-0547">Nucleotide-binding</keyword>
<name>A0A4Q1HL01_9BURK</name>
<organism evidence="4 5">
    <name type="scientific">Achromobacter aloeverae</name>
    <dbReference type="NCBI Taxonomy" id="1750518"/>
    <lineage>
        <taxon>Bacteria</taxon>
        <taxon>Pseudomonadati</taxon>
        <taxon>Pseudomonadota</taxon>
        <taxon>Betaproteobacteria</taxon>
        <taxon>Burkholderiales</taxon>
        <taxon>Alcaligenaceae</taxon>
        <taxon>Achromobacter</taxon>
    </lineage>
</organism>
<feature type="active site" evidence="1">
    <location>
        <position position="197"/>
    </location>
</feature>
<feature type="binding site" evidence="2">
    <location>
        <begin position="238"/>
        <end position="239"/>
    </location>
    <ligand>
        <name>ATP</name>
        <dbReference type="ChEBI" id="CHEBI:30616"/>
    </ligand>
</feature>
<dbReference type="PANTHER" id="PTHR13504:SF38">
    <property type="entry name" value="FIDO DOMAIN-CONTAINING PROTEIN"/>
    <property type="match status" value="1"/>
</dbReference>
<dbReference type="InterPro" id="IPR003812">
    <property type="entry name" value="Fido"/>
</dbReference>
<comment type="caution">
    <text evidence="4">The sequence shown here is derived from an EMBL/GenBank/DDBJ whole genome shotgun (WGS) entry which is preliminary data.</text>
</comment>
<proteinExistence type="predicted"/>
<reference evidence="4 5" key="1">
    <citation type="journal article" date="2017" name="Int. J. Syst. Evol. Microbiol.">
        <title>Achromobacter aloeverae sp. nov., isolated from the root of Aloe vera (L.) Burm.f.</title>
        <authorList>
            <person name="Kuncharoen N."/>
            <person name="Muramatsu Y."/>
            <person name="Shibata C."/>
            <person name="Kamakura Y."/>
            <person name="Nakagawa Y."/>
            <person name="Tanasupawat S."/>
        </authorList>
    </citation>
    <scope>NUCLEOTIDE SEQUENCE [LARGE SCALE GENOMIC DNA]</scope>
    <source>
        <strain evidence="4 5">AVA-1</strain>
    </source>
</reference>
<protein>
    <submittedName>
        <fullName evidence="4">Cell filamentation protein Fic</fullName>
    </submittedName>
</protein>
<dbReference type="Proteomes" id="UP000290849">
    <property type="component" value="Unassembled WGS sequence"/>
</dbReference>
<keyword evidence="2" id="KW-0067">ATP-binding</keyword>
<evidence type="ECO:0000256" key="2">
    <source>
        <dbReference type="PIRSR" id="PIRSR640198-2"/>
    </source>
</evidence>
<dbReference type="InterPro" id="IPR036597">
    <property type="entry name" value="Fido-like_dom_sf"/>
</dbReference>
<dbReference type="PANTHER" id="PTHR13504">
    <property type="entry name" value="FIDO DOMAIN-CONTAINING PROTEIN DDB_G0283145"/>
    <property type="match status" value="1"/>
</dbReference>
<feature type="domain" description="Fido" evidence="3">
    <location>
        <begin position="105"/>
        <end position="270"/>
    </location>
</feature>
<evidence type="ECO:0000256" key="1">
    <source>
        <dbReference type="PIRSR" id="PIRSR640198-1"/>
    </source>
</evidence>
<dbReference type="InterPro" id="IPR040198">
    <property type="entry name" value="Fido_containing"/>
</dbReference>
<dbReference type="Pfam" id="PF02661">
    <property type="entry name" value="Fic"/>
    <property type="match status" value="1"/>
</dbReference>
<dbReference type="GO" id="GO:0005524">
    <property type="term" value="F:ATP binding"/>
    <property type="evidence" value="ECO:0007669"/>
    <property type="project" value="UniProtKB-KW"/>
</dbReference>
<feature type="binding site" evidence="2">
    <location>
        <begin position="201"/>
        <end position="208"/>
    </location>
    <ligand>
        <name>ATP</name>
        <dbReference type="ChEBI" id="CHEBI:30616"/>
    </ligand>
</feature>
<evidence type="ECO:0000259" key="3">
    <source>
        <dbReference type="PROSITE" id="PS51459"/>
    </source>
</evidence>
<dbReference type="AlphaFoldDB" id="A0A4Q1HL01"/>